<comment type="catalytic activity">
    <reaction evidence="5 7">
        <text>glucuronate acceptor + UDP-alpha-D-glucuronate = acceptor beta-D-glucuronoside + UDP + H(+)</text>
        <dbReference type="Rhea" id="RHEA:21032"/>
        <dbReference type="ChEBI" id="CHEBI:15378"/>
        <dbReference type="ChEBI" id="CHEBI:58052"/>
        <dbReference type="ChEBI" id="CHEBI:58223"/>
        <dbReference type="ChEBI" id="CHEBI:132367"/>
        <dbReference type="ChEBI" id="CHEBI:132368"/>
        <dbReference type="EC" id="2.4.1.17"/>
    </reaction>
</comment>
<name>A0AAV5TCA6_9BILA</name>
<dbReference type="CDD" id="cd03784">
    <property type="entry name" value="GT1_Gtf-like"/>
    <property type="match status" value="1"/>
</dbReference>
<keyword evidence="2 6" id="KW-0328">Glycosyltransferase</keyword>
<dbReference type="PANTHER" id="PTHR48043:SF23">
    <property type="entry name" value="UDP-GLUCURONOSYLTRANSFERASE"/>
    <property type="match status" value="1"/>
</dbReference>
<reference evidence="8" key="1">
    <citation type="submission" date="2023-10" db="EMBL/GenBank/DDBJ databases">
        <title>Genome assembly of Pristionchus species.</title>
        <authorList>
            <person name="Yoshida K."/>
            <person name="Sommer R.J."/>
        </authorList>
    </citation>
    <scope>NUCLEOTIDE SEQUENCE</scope>
    <source>
        <strain evidence="8">RS0144</strain>
    </source>
</reference>
<keyword evidence="3 6" id="KW-0808">Transferase</keyword>
<evidence type="ECO:0000256" key="6">
    <source>
        <dbReference type="RuleBase" id="RU003718"/>
    </source>
</evidence>
<evidence type="ECO:0000256" key="5">
    <source>
        <dbReference type="ARBA" id="ARBA00047475"/>
    </source>
</evidence>
<evidence type="ECO:0000313" key="9">
    <source>
        <dbReference type="Proteomes" id="UP001432027"/>
    </source>
</evidence>
<dbReference type="GO" id="GO:0016020">
    <property type="term" value="C:membrane"/>
    <property type="evidence" value="ECO:0007669"/>
    <property type="project" value="UniProtKB-SubCell"/>
</dbReference>
<protein>
    <recommendedName>
        <fullName evidence="7">UDP-glucuronosyltransferase</fullName>
        <ecNumber evidence="7">2.4.1.17</ecNumber>
    </recommendedName>
</protein>
<dbReference type="AlphaFoldDB" id="A0AAV5TCA6"/>
<comment type="similarity">
    <text evidence="1 6">Belongs to the UDP-glycosyltransferase family.</text>
</comment>
<dbReference type="InterPro" id="IPR035595">
    <property type="entry name" value="UDP_glycos_trans_CS"/>
</dbReference>
<feature type="transmembrane region" description="Helical" evidence="7">
    <location>
        <begin position="474"/>
        <end position="498"/>
    </location>
</feature>
<evidence type="ECO:0000256" key="3">
    <source>
        <dbReference type="ARBA" id="ARBA00022679"/>
    </source>
</evidence>
<dbReference type="InterPro" id="IPR002213">
    <property type="entry name" value="UDP_glucos_trans"/>
</dbReference>
<dbReference type="Pfam" id="PF00201">
    <property type="entry name" value="UDPGT"/>
    <property type="match status" value="1"/>
</dbReference>
<keyword evidence="4" id="KW-0732">Signal</keyword>
<dbReference type="FunFam" id="3.40.50.2000:FF:000201">
    <property type="entry name" value="UDP-glucuronosyltransferase"/>
    <property type="match status" value="1"/>
</dbReference>
<evidence type="ECO:0000256" key="2">
    <source>
        <dbReference type="ARBA" id="ARBA00022676"/>
    </source>
</evidence>
<comment type="caution">
    <text evidence="8">The sequence shown here is derived from an EMBL/GenBank/DDBJ whole genome shotgun (WGS) entry which is preliminary data.</text>
</comment>
<dbReference type="SUPFAM" id="SSF53756">
    <property type="entry name" value="UDP-Glycosyltransferase/glycogen phosphorylase"/>
    <property type="match status" value="1"/>
</dbReference>
<dbReference type="EC" id="2.4.1.17" evidence="7"/>
<evidence type="ECO:0000256" key="1">
    <source>
        <dbReference type="ARBA" id="ARBA00009995"/>
    </source>
</evidence>
<dbReference type="Proteomes" id="UP001432027">
    <property type="component" value="Unassembled WGS sequence"/>
</dbReference>
<keyword evidence="9" id="KW-1185">Reference proteome</keyword>
<gene>
    <name evidence="8" type="ORF">PENTCL1PPCAC_15367</name>
</gene>
<evidence type="ECO:0000256" key="7">
    <source>
        <dbReference type="RuleBase" id="RU362059"/>
    </source>
</evidence>
<keyword evidence="7" id="KW-0812">Transmembrane</keyword>
<sequence length="521" mass="58617">LLHLFSVVHSFRFLVYSAQYGKSHVNFLASLTDVLVDAGHEVVILSPVLDSTIGGPMTKKARIIEIPQSRAFADYEKSMLESSQNVWEQNLFRTLFGQGKLLDACARACESVVTHLGLIDQLKSEKFDAAFGESLDVCGPVVFHLAGIEKWAVTDSVAIRDGGFYVTQTPSMPAYVPSLLANSNDKMSFFSRLANALRLPLIDFFMERYHTLIEGYVRQHEPTLPKIRDILSTNSLVFLNSEPLVDFPKITSARIIDIGGISVSSKPKPLNSTWSSILDLRPNTIFLSFGSVAKSHAMPEEYKKTIRETFIKFPDVTFIWKYEKPEDEISAEIPNLIESTWLPQRDLLHDTRLSAFITHCGQGSTTEAIGAGTPLIVIPVVADQMRNAHLVERNGIGLRLEKTDLSGGNKLENAIREILENDSYRTNAMKLRQTIADRPIPMKQIFVKNMEFLAKHGPLRQLDHYGRHLNFFQYYLIDVIGFVVLIAFSIFAVAILAIRNVLRRLIKSKQDYSTIPVEQSK</sequence>
<dbReference type="PROSITE" id="PS00375">
    <property type="entry name" value="UDPGT"/>
    <property type="match status" value="1"/>
</dbReference>
<keyword evidence="7" id="KW-1133">Transmembrane helix</keyword>
<dbReference type="InterPro" id="IPR050271">
    <property type="entry name" value="UDP-glycosyltransferase"/>
</dbReference>
<proteinExistence type="inferred from homology"/>
<evidence type="ECO:0000256" key="4">
    <source>
        <dbReference type="ARBA" id="ARBA00022729"/>
    </source>
</evidence>
<keyword evidence="7" id="KW-0472">Membrane</keyword>
<feature type="non-terminal residue" evidence="8">
    <location>
        <position position="1"/>
    </location>
</feature>
<evidence type="ECO:0000313" key="8">
    <source>
        <dbReference type="EMBL" id="GMS93192.1"/>
    </source>
</evidence>
<accession>A0AAV5TCA6</accession>
<dbReference type="EMBL" id="BTSX01000004">
    <property type="protein sequence ID" value="GMS93192.1"/>
    <property type="molecule type" value="Genomic_DNA"/>
</dbReference>
<dbReference type="PANTHER" id="PTHR48043">
    <property type="entry name" value="EG:EG0003.4 PROTEIN-RELATED"/>
    <property type="match status" value="1"/>
</dbReference>
<dbReference type="Gene3D" id="3.40.50.2000">
    <property type="entry name" value="Glycogen Phosphorylase B"/>
    <property type="match status" value="1"/>
</dbReference>
<dbReference type="GO" id="GO:0015020">
    <property type="term" value="F:glucuronosyltransferase activity"/>
    <property type="evidence" value="ECO:0007669"/>
    <property type="project" value="UniProtKB-EC"/>
</dbReference>
<comment type="subcellular location">
    <subcellularLocation>
        <location evidence="7">Membrane</location>
        <topology evidence="7">Single-pass membrane protein</topology>
    </subcellularLocation>
</comment>
<organism evidence="8 9">
    <name type="scientific">Pristionchus entomophagus</name>
    <dbReference type="NCBI Taxonomy" id="358040"/>
    <lineage>
        <taxon>Eukaryota</taxon>
        <taxon>Metazoa</taxon>
        <taxon>Ecdysozoa</taxon>
        <taxon>Nematoda</taxon>
        <taxon>Chromadorea</taxon>
        <taxon>Rhabditida</taxon>
        <taxon>Rhabditina</taxon>
        <taxon>Diplogasteromorpha</taxon>
        <taxon>Diplogasteroidea</taxon>
        <taxon>Neodiplogasteridae</taxon>
        <taxon>Pristionchus</taxon>
    </lineage>
</organism>